<protein>
    <submittedName>
        <fullName evidence="1">Substrate-binding domain-containing protein</fullName>
    </submittedName>
</protein>
<evidence type="ECO:0000313" key="1">
    <source>
        <dbReference type="EMBL" id="GMQ61725.1"/>
    </source>
</evidence>
<organism evidence="1 2">
    <name type="scientific">Vallitalea maricola</name>
    <dbReference type="NCBI Taxonomy" id="3074433"/>
    <lineage>
        <taxon>Bacteria</taxon>
        <taxon>Bacillati</taxon>
        <taxon>Bacillota</taxon>
        <taxon>Clostridia</taxon>
        <taxon>Lachnospirales</taxon>
        <taxon>Vallitaleaceae</taxon>
        <taxon>Vallitalea</taxon>
    </lineage>
</organism>
<dbReference type="EMBL" id="BTPU01000013">
    <property type="protein sequence ID" value="GMQ61725.1"/>
    <property type="molecule type" value="Genomic_DNA"/>
</dbReference>
<keyword evidence="2" id="KW-1185">Reference proteome</keyword>
<reference evidence="1" key="1">
    <citation type="submission" date="2023-09" db="EMBL/GenBank/DDBJ databases">
        <title>Vallitalea sediminicola and Vallitalea maricola sp. nov., anaerobic bacteria isolated from marine sediment.</title>
        <authorList>
            <person name="Hirano S."/>
            <person name="Maeda A."/>
            <person name="Terahara T."/>
            <person name="Mori K."/>
            <person name="Hamada M."/>
            <person name="Matsumoto R."/>
            <person name="Kobayashi T."/>
        </authorList>
    </citation>
    <scope>NUCLEOTIDE SEQUENCE</scope>
    <source>
        <strain evidence="1">AN17-2</strain>
    </source>
</reference>
<name>A0ACB5UFT2_9FIRM</name>
<evidence type="ECO:0000313" key="2">
    <source>
        <dbReference type="Proteomes" id="UP001374599"/>
    </source>
</evidence>
<dbReference type="Proteomes" id="UP001374599">
    <property type="component" value="Unassembled WGS sequence"/>
</dbReference>
<proteinExistence type="predicted"/>
<comment type="caution">
    <text evidence="1">The sequence shown here is derived from an EMBL/GenBank/DDBJ whole genome shotgun (WGS) entry which is preliminary data.</text>
</comment>
<sequence>MKKVGAILMVLCLFVVIMVGCTKESKENEKGGEESKVESTESKTSTNKKIKIGFAQKTLENEYQKALAEGLVEAGEAKGWEVTVLNAKNSIENEQKNMETFVSLKYDMIFINVVDTEAATASINAASEAGIPVIGIDSHVAEDAKVVTNIASPSYGNGRLVGLYAAKQYDVDELISTGLLSGNKGNPGGLDRRLGLFTGVIEGRIGCTETEARKFAEEFEQQLVKQGKALNQDANFEVVAQGWGGWSIEGGLPEMEDIMVANPDINCVMGENDSMLIGAMGAIEAADKLDQIQIFAAADAMKGALEAIMDGSSYKATGLNDPVLVAAKGIDVAAEVLIDGTDPKSYEKIVYTDAACITIENAEEYYDADATF</sequence>
<accession>A0ACB5UFT2</accession>
<gene>
    <name evidence="1" type="ORF">AN2V17_09540</name>
</gene>